<dbReference type="EMBL" id="FNJN01000001">
    <property type="protein sequence ID" value="SDO66698.1"/>
    <property type="molecule type" value="Genomic_DNA"/>
</dbReference>
<dbReference type="Pfam" id="PF02575">
    <property type="entry name" value="YbaB_DNA_bd"/>
    <property type="match status" value="1"/>
</dbReference>
<keyword evidence="2" id="KW-0238">DNA-binding</keyword>
<evidence type="ECO:0000313" key="2">
    <source>
        <dbReference type="EMBL" id="SDO66698.1"/>
    </source>
</evidence>
<dbReference type="RefSeq" id="WP_074694289.1">
    <property type="nucleotide sequence ID" value="NZ_FNJN01000001.1"/>
</dbReference>
<dbReference type="AlphaFoldDB" id="A0A1H0LES0"/>
<feature type="region of interest" description="Disordered" evidence="1">
    <location>
        <begin position="1"/>
        <end position="23"/>
    </location>
</feature>
<dbReference type="InterPro" id="IPR036894">
    <property type="entry name" value="YbaB-like_sf"/>
</dbReference>
<gene>
    <name evidence="2" type="ORF">SAMN04487788_0517</name>
</gene>
<dbReference type="Gene3D" id="3.30.1310.10">
    <property type="entry name" value="Nucleoid-associated protein YbaB-like domain"/>
    <property type="match status" value="1"/>
</dbReference>
<name>A0A1H0LES0_MICTS</name>
<proteinExistence type="predicted"/>
<dbReference type="GO" id="GO:0003677">
    <property type="term" value="F:DNA binding"/>
    <property type="evidence" value="ECO:0007669"/>
    <property type="project" value="UniProtKB-KW"/>
</dbReference>
<evidence type="ECO:0000313" key="3">
    <source>
        <dbReference type="Proteomes" id="UP000186456"/>
    </source>
</evidence>
<accession>A0A1H0LES0</accession>
<reference evidence="2 3" key="1">
    <citation type="submission" date="2016-10" db="EMBL/GenBank/DDBJ databases">
        <authorList>
            <person name="de Groot N.N."/>
        </authorList>
    </citation>
    <scope>NUCLEOTIDE SEQUENCE [LARGE SCALE GENOMIC DNA]</scope>
    <source>
        <strain evidence="2 3">StLB037</strain>
    </source>
</reference>
<dbReference type="InterPro" id="IPR004401">
    <property type="entry name" value="YbaB/EbfC"/>
</dbReference>
<dbReference type="Proteomes" id="UP000186456">
    <property type="component" value="Unassembled WGS sequence"/>
</dbReference>
<organism evidence="2 3">
    <name type="scientific">Microbacterium testaceum (strain StLB037)</name>
    <dbReference type="NCBI Taxonomy" id="979556"/>
    <lineage>
        <taxon>Bacteria</taxon>
        <taxon>Bacillati</taxon>
        <taxon>Actinomycetota</taxon>
        <taxon>Actinomycetes</taxon>
        <taxon>Micrococcales</taxon>
        <taxon>Microbacteriaceae</taxon>
        <taxon>Microbacterium</taxon>
    </lineage>
</organism>
<feature type="compositionally biased region" description="Basic and acidic residues" evidence="1">
    <location>
        <begin position="8"/>
        <end position="23"/>
    </location>
</feature>
<protein>
    <submittedName>
        <fullName evidence="2">YbaB/EbfC DNA-binding family protein</fullName>
    </submittedName>
</protein>
<sequence>MYGSPDETLGRIEEDTRRAQERGEKLPVLQAAIREVRAKAVARTRDISVEVDAAGVIHDLDIADAALERGGRRVSAEVMDLIAKATKDARIRTLEVTTQIMGESDPIVGVVAAELIPDQEDDGVTRRGGLR</sequence>
<evidence type="ECO:0000256" key="1">
    <source>
        <dbReference type="SAM" id="MobiDB-lite"/>
    </source>
</evidence>